<dbReference type="SMART" id="SM00220">
    <property type="entry name" value="S_TKc"/>
    <property type="match status" value="1"/>
</dbReference>
<dbReference type="GO" id="GO:0004714">
    <property type="term" value="F:transmembrane receptor protein tyrosine kinase activity"/>
    <property type="evidence" value="ECO:0007669"/>
    <property type="project" value="InterPro"/>
</dbReference>
<comment type="caution">
    <text evidence="2">The sequence shown here is derived from an EMBL/GenBank/DDBJ whole genome shotgun (WGS) entry which is preliminary data.</text>
</comment>
<feature type="domain" description="Protein kinase" evidence="1">
    <location>
        <begin position="1"/>
        <end position="183"/>
    </location>
</feature>
<evidence type="ECO:0000259" key="1">
    <source>
        <dbReference type="PROSITE" id="PS50011"/>
    </source>
</evidence>
<dbReference type="Gene3D" id="1.10.510.10">
    <property type="entry name" value="Transferase(Phosphotransferase) domain 1"/>
    <property type="match status" value="1"/>
</dbReference>
<organism evidence="2 3">
    <name type="scientific">Brassica carinata</name>
    <name type="common">Ethiopian mustard</name>
    <name type="synonym">Abyssinian cabbage</name>
    <dbReference type="NCBI Taxonomy" id="52824"/>
    <lineage>
        <taxon>Eukaryota</taxon>
        <taxon>Viridiplantae</taxon>
        <taxon>Streptophyta</taxon>
        <taxon>Embryophyta</taxon>
        <taxon>Tracheophyta</taxon>
        <taxon>Spermatophyta</taxon>
        <taxon>Magnoliopsida</taxon>
        <taxon>eudicotyledons</taxon>
        <taxon>Gunneridae</taxon>
        <taxon>Pentapetalae</taxon>
        <taxon>rosids</taxon>
        <taxon>malvids</taxon>
        <taxon>Brassicales</taxon>
        <taxon>Brassicaceae</taxon>
        <taxon>Brassiceae</taxon>
        <taxon>Brassica</taxon>
    </lineage>
</organism>
<dbReference type="Pfam" id="PF00069">
    <property type="entry name" value="Pkinase"/>
    <property type="match status" value="1"/>
</dbReference>
<dbReference type="PANTHER" id="PTHR27003">
    <property type="entry name" value="OS07G0166700 PROTEIN"/>
    <property type="match status" value="1"/>
</dbReference>
<sequence length="183" mass="21227">MKDDCCFIGRSHRQLYSVKIPALLASIIFRTEIDILSQFRHMHLVPLIGLCKENIKMIMVYEYMEKGTVENQMYGLDNPRDYLRTGFARAIIHRDVKSGNIFMDENFMAKVAEFGLSKTALYLDQTHVLCGIPLIDPYMSRERHSELIKCATKLVNKAKIEETMAHSLDGKVKLEEIRLYCEF</sequence>
<dbReference type="InterPro" id="IPR000719">
    <property type="entry name" value="Prot_kinase_dom"/>
</dbReference>
<dbReference type="InterPro" id="IPR045272">
    <property type="entry name" value="ANXUR1/2-like"/>
</dbReference>
<dbReference type="AlphaFoldDB" id="A0A8X7W6D8"/>
<keyword evidence="3" id="KW-1185">Reference proteome</keyword>
<dbReference type="OrthoDB" id="4062651at2759"/>
<evidence type="ECO:0000313" key="2">
    <source>
        <dbReference type="EMBL" id="KAG2323220.1"/>
    </source>
</evidence>
<proteinExistence type="predicted"/>
<dbReference type="InterPro" id="IPR011009">
    <property type="entry name" value="Kinase-like_dom_sf"/>
</dbReference>
<dbReference type="GO" id="GO:0009506">
    <property type="term" value="C:plasmodesma"/>
    <property type="evidence" value="ECO:0007669"/>
    <property type="project" value="TreeGrafter"/>
</dbReference>
<accession>A0A8X7W6D8</accession>
<dbReference type="SUPFAM" id="SSF56112">
    <property type="entry name" value="Protein kinase-like (PK-like)"/>
    <property type="match status" value="1"/>
</dbReference>
<dbReference type="PANTHER" id="PTHR27003:SF426">
    <property type="entry name" value="RECEPTOR-LIKE PROTEIN KINASE HERK 1"/>
    <property type="match status" value="1"/>
</dbReference>
<dbReference type="GO" id="GO:0005886">
    <property type="term" value="C:plasma membrane"/>
    <property type="evidence" value="ECO:0007669"/>
    <property type="project" value="TreeGrafter"/>
</dbReference>
<dbReference type="EMBL" id="JAAMPC010000003">
    <property type="protein sequence ID" value="KAG2323220.1"/>
    <property type="molecule type" value="Genomic_DNA"/>
</dbReference>
<dbReference type="InterPro" id="IPR008271">
    <property type="entry name" value="Ser/Thr_kinase_AS"/>
</dbReference>
<dbReference type="Proteomes" id="UP000886595">
    <property type="component" value="Unassembled WGS sequence"/>
</dbReference>
<gene>
    <name evidence="2" type="ORF">Bca52824_016433</name>
</gene>
<dbReference type="GO" id="GO:0005524">
    <property type="term" value="F:ATP binding"/>
    <property type="evidence" value="ECO:0007669"/>
    <property type="project" value="InterPro"/>
</dbReference>
<protein>
    <recommendedName>
        <fullName evidence="1">Protein kinase domain-containing protein</fullName>
    </recommendedName>
</protein>
<reference evidence="2 3" key="1">
    <citation type="submission" date="2020-02" db="EMBL/GenBank/DDBJ databases">
        <authorList>
            <person name="Ma Q."/>
            <person name="Huang Y."/>
            <person name="Song X."/>
            <person name="Pei D."/>
        </authorList>
    </citation>
    <scope>NUCLEOTIDE SEQUENCE [LARGE SCALE GENOMIC DNA]</scope>
    <source>
        <strain evidence="2">Sxm20200214</strain>
        <tissue evidence="2">Leaf</tissue>
    </source>
</reference>
<dbReference type="Gene3D" id="3.30.200.20">
    <property type="entry name" value="Phosphorylase Kinase, domain 1"/>
    <property type="match status" value="1"/>
</dbReference>
<dbReference type="PROSITE" id="PS00108">
    <property type="entry name" value="PROTEIN_KINASE_ST"/>
    <property type="match status" value="1"/>
</dbReference>
<name>A0A8X7W6D8_BRACI</name>
<dbReference type="PROSITE" id="PS50011">
    <property type="entry name" value="PROTEIN_KINASE_DOM"/>
    <property type="match status" value="1"/>
</dbReference>
<evidence type="ECO:0000313" key="3">
    <source>
        <dbReference type="Proteomes" id="UP000886595"/>
    </source>
</evidence>